<sequence length="895" mass="99861">MPPASHSSSSSPARHTHNLSPDEKPEEFSPLKDLLRTETIYVDLLTGIVRKVAAAWSRTNLPPPELDAMFRSVESVYKANRAFTTKLKAIGANPSSPRALGDLLIRWIDDLDTPYTSYCTKFCPGFDEWDPVSSNSKLGGILRDFSQSHPPHLASGRFLNLNDHEVWSLDTLFLLPMSRLHYYKELYGRLLEGTTPGRSDHRLLSSALDKMDRLLATLDEKARLGGLSSSKVLAVNERDRAGGEGPLAERTNEIMDHQLSDKLDRLKLELDRPAAQENDAARGRLIWLAHRQDRKASPAPVIREQTRKPPSSVSELESRLSTENILDLFTMEPRQLRLQMNPPSLTYTREVKLSVDVFIRFTPRSTGVETTHPQGHVYVLSDLFLICEKMTPGEVTPGDNHDIRLCYPPLAGKVLRVSEVSGQDNVLQVLIMRQETLILEVASKQIRNKIMKEIKACTEFAKSVSSTPKGAIPPLPSLPSLPPIIPTSFDLEDSLNLQETPKQIEEPKGVNEVKEVKAAFQYPARGISLERVSSPPGRQSSHSQNSVQRTSTPSIHRTSSTPSFQRQSQDDFQQMQHPPMPQRPPFQNQDTFHNQDFSYNQDTRNYPPQPHMHPDHQPFILPSPSQQGPPYHPQQGPPYHPQQGPPYHPQQGPPQQGPPYQIHQGQSYSTPHMRPPSEPSSFPRAVRKSSSSRSLASQEYMARAYEPPPPSTMPSTPSTMMRSHPQRTASRGYMGESPGSRPVLPSMQMPGSRTNSYASGSFRQAPDSPVEEMPSSIGLGPSSICEQMSCKVFIQQNHSQWKPLGVANLKLYRQNSSNVKQLVAETDNKERAVIISTIVLVDGVERVGKTGVAIELSDARGMRTGTIYMIQLRNEATAVRLFGSLLAGSDRSRTH</sequence>
<feature type="compositionally biased region" description="Polar residues" evidence="1">
    <location>
        <begin position="536"/>
        <end position="562"/>
    </location>
</feature>
<accession>F8PQ18</accession>
<name>F8PQ18_SERL3</name>
<dbReference type="PANTHER" id="PTHR45924">
    <property type="entry name" value="FI17866P1"/>
    <property type="match status" value="1"/>
</dbReference>
<dbReference type="SMART" id="SM00325">
    <property type="entry name" value="RhoGEF"/>
    <property type="match status" value="1"/>
</dbReference>
<dbReference type="OrthoDB" id="6244550at2759"/>
<dbReference type="InterPro" id="IPR035899">
    <property type="entry name" value="DBL_dom_sf"/>
</dbReference>
<dbReference type="InParanoid" id="F8PQ18"/>
<evidence type="ECO:0000313" key="3">
    <source>
        <dbReference type="EMBL" id="EGO01483.1"/>
    </source>
</evidence>
<dbReference type="InterPro" id="IPR000219">
    <property type="entry name" value="DH_dom"/>
</dbReference>
<dbReference type="eggNOG" id="ENOG502QRIS">
    <property type="taxonomic scope" value="Eukaryota"/>
</dbReference>
<feature type="compositionally biased region" description="Polar residues" evidence="1">
    <location>
        <begin position="308"/>
        <end position="317"/>
    </location>
</feature>
<dbReference type="GO" id="GO:0031267">
    <property type="term" value="F:small GTPase binding"/>
    <property type="evidence" value="ECO:0007669"/>
    <property type="project" value="TreeGrafter"/>
</dbReference>
<dbReference type="SUPFAM" id="SSF48065">
    <property type="entry name" value="DBL homology domain (DH-domain)"/>
    <property type="match status" value="1"/>
</dbReference>
<feature type="compositionally biased region" description="Basic and acidic residues" evidence="1">
    <location>
        <begin position="20"/>
        <end position="29"/>
    </location>
</feature>
<evidence type="ECO:0000259" key="2">
    <source>
        <dbReference type="PROSITE" id="PS50010"/>
    </source>
</evidence>
<feature type="compositionally biased region" description="Low complexity" evidence="1">
    <location>
        <begin position="563"/>
        <end position="577"/>
    </location>
</feature>
<dbReference type="HOGENOM" id="CLU_005338_0_0_1"/>
<organism evidence="4">
    <name type="scientific">Serpula lacrymans var. lacrymans (strain S7.3)</name>
    <name type="common">Dry rot fungus</name>
    <dbReference type="NCBI Taxonomy" id="936435"/>
    <lineage>
        <taxon>Eukaryota</taxon>
        <taxon>Fungi</taxon>
        <taxon>Dikarya</taxon>
        <taxon>Basidiomycota</taxon>
        <taxon>Agaricomycotina</taxon>
        <taxon>Agaricomycetes</taxon>
        <taxon>Agaricomycetidae</taxon>
        <taxon>Boletales</taxon>
        <taxon>Coniophorineae</taxon>
        <taxon>Serpulaceae</taxon>
        <taxon>Serpula</taxon>
    </lineage>
</organism>
<dbReference type="Pfam" id="PF00621">
    <property type="entry name" value="RhoGEF"/>
    <property type="match status" value="1"/>
</dbReference>
<dbReference type="GO" id="GO:0005085">
    <property type="term" value="F:guanyl-nucleotide exchange factor activity"/>
    <property type="evidence" value="ECO:0007669"/>
    <property type="project" value="InterPro"/>
</dbReference>
<feature type="region of interest" description="Disordered" evidence="1">
    <location>
        <begin position="297"/>
        <end position="317"/>
    </location>
</feature>
<protein>
    <recommendedName>
        <fullName evidence="2">DH domain-containing protein</fullName>
    </recommendedName>
</protein>
<dbReference type="EMBL" id="GL945477">
    <property type="protein sequence ID" value="EGO01483.1"/>
    <property type="molecule type" value="Genomic_DNA"/>
</dbReference>
<feature type="compositionally biased region" description="Polar residues" evidence="1">
    <location>
        <begin position="590"/>
        <end position="606"/>
    </location>
</feature>
<feature type="domain" description="DH" evidence="2">
    <location>
        <begin position="26"/>
        <end position="221"/>
    </location>
</feature>
<gene>
    <name evidence="3" type="ORF">SERLA73DRAFT_48586</name>
</gene>
<evidence type="ECO:0000256" key="1">
    <source>
        <dbReference type="SAM" id="MobiDB-lite"/>
    </source>
</evidence>
<feature type="compositionally biased region" description="Pro residues" evidence="1">
    <location>
        <begin position="630"/>
        <end position="657"/>
    </location>
</feature>
<feature type="compositionally biased region" description="Polar residues" evidence="1">
    <location>
        <begin position="749"/>
        <end position="762"/>
    </location>
</feature>
<dbReference type="PROSITE" id="PS50010">
    <property type="entry name" value="DH_2"/>
    <property type="match status" value="1"/>
</dbReference>
<dbReference type="OMA" id="DMWLLYP"/>
<feature type="region of interest" description="Disordered" evidence="1">
    <location>
        <begin position="530"/>
        <end position="775"/>
    </location>
</feature>
<evidence type="ECO:0000313" key="4">
    <source>
        <dbReference type="Proteomes" id="UP000008063"/>
    </source>
</evidence>
<proteinExistence type="predicted"/>
<dbReference type="STRING" id="936435.F8PQ18"/>
<dbReference type="Gene3D" id="1.20.900.10">
    <property type="entry name" value="Dbl homology (DH) domain"/>
    <property type="match status" value="1"/>
</dbReference>
<feature type="region of interest" description="Disordered" evidence="1">
    <location>
        <begin position="1"/>
        <end position="29"/>
    </location>
</feature>
<feature type="compositionally biased region" description="Low complexity" evidence="1">
    <location>
        <begin position="1"/>
        <end position="13"/>
    </location>
</feature>
<dbReference type="Proteomes" id="UP000008063">
    <property type="component" value="Unassembled WGS sequence"/>
</dbReference>
<reference evidence="4" key="1">
    <citation type="journal article" date="2011" name="Science">
        <title>The plant cell wall-decomposing machinery underlies the functional diversity of forest fungi.</title>
        <authorList>
            <person name="Eastwood D.C."/>
            <person name="Floudas D."/>
            <person name="Binder M."/>
            <person name="Majcherczyk A."/>
            <person name="Schneider P."/>
            <person name="Aerts A."/>
            <person name="Asiegbu F.O."/>
            <person name="Baker S.E."/>
            <person name="Barry K."/>
            <person name="Bendiksby M."/>
            <person name="Blumentritt M."/>
            <person name="Coutinho P.M."/>
            <person name="Cullen D."/>
            <person name="de Vries R.P."/>
            <person name="Gathman A."/>
            <person name="Goodell B."/>
            <person name="Henrissat B."/>
            <person name="Ihrmark K."/>
            <person name="Kauserud H."/>
            <person name="Kohler A."/>
            <person name="LaButti K."/>
            <person name="Lapidus A."/>
            <person name="Lavin J.L."/>
            <person name="Lee Y.-H."/>
            <person name="Lindquist E."/>
            <person name="Lilly W."/>
            <person name="Lucas S."/>
            <person name="Morin E."/>
            <person name="Murat C."/>
            <person name="Oguiza J.A."/>
            <person name="Park J."/>
            <person name="Pisabarro A.G."/>
            <person name="Riley R."/>
            <person name="Rosling A."/>
            <person name="Salamov A."/>
            <person name="Schmidt O."/>
            <person name="Schmutz J."/>
            <person name="Skrede I."/>
            <person name="Stenlid J."/>
            <person name="Wiebenga A."/>
            <person name="Xie X."/>
            <person name="Kuees U."/>
            <person name="Hibbett D.S."/>
            <person name="Hoffmeister D."/>
            <person name="Hoegberg N."/>
            <person name="Martin F."/>
            <person name="Grigoriev I.V."/>
            <person name="Watkinson S.C."/>
        </authorList>
    </citation>
    <scope>NUCLEOTIDE SEQUENCE [LARGE SCALE GENOMIC DNA]</scope>
    <source>
        <strain evidence="4">strain S7.3</strain>
    </source>
</reference>
<dbReference type="AlphaFoldDB" id="F8PQ18"/>
<dbReference type="PANTHER" id="PTHR45924:SF2">
    <property type="entry name" value="FI17866P1"/>
    <property type="match status" value="1"/>
</dbReference>
<keyword evidence="4" id="KW-1185">Reference proteome</keyword>